<evidence type="ECO:0000256" key="1">
    <source>
        <dbReference type="ARBA" id="ARBA00004275"/>
    </source>
</evidence>
<evidence type="ECO:0000256" key="4">
    <source>
        <dbReference type="ARBA" id="ARBA00023140"/>
    </source>
</evidence>
<keyword evidence="7" id="KW-1185">Reference proteome</keyword>
<dbReference type="Gene3D" id="2.30.38.10">
    <property type="entry name" value="Luciferase, Domain 3"/>
    <property type="match status" value="1"/>
</dbReference>
<evidence type="ECO:0000259" key="5">
    <source>
        <dbReference type="Pfam" id="PF00501"/>
    </source>
</evidence>
<keyword evidence="3" id="KW-0436">Ligase</keyword>
<dbReference type="AlphaFoldDB" id="A0ABD2CST8"/>
<dbReference type="Gene3D" id="3.40.50.980">
    <property type="match status" value="1"/>
</dbReference>
<dbReference type="Pfam" id="PF00501">
    <property type="entry name" value="AMP-binding"/>
    <property type="match status" value="1"/>
</dbReference>
<evidence type="ECO:0000256" key="2">
    <source>
        <dbReference type="ARBA" id="ARBA00006432"/>
    </source>
</evidence>
<organism evidence="6 7">
    <name type="scientific">Vespula maculifrons</name>
    <name type="common">Eastern yellow jacket</name>
    <name type="synonym">Wasp</name>
    <dbReference type="NCBI Taxonomy" id="7453"/>
    <lineage>
        <taxon>Eukaryota</taxon>
        <taxon>Metazoa</taxon>
        <taxon>Ecdysozoa</taxon>
        <taxon>Arthropoda</taxon>
        <taxon>Hexapoda</taxon>
        <taxon>Insecta</taxon>
        <taxon>Pterygota</taxon>
        <taxon>Neoptera</taxon>
        <taxon>Endopterygota</taxon>
        <taxon>Hymenoptera</taxon>
        <taxon>Apocrita</taxon>
        <taxon>Aculeata</taxon>
        <taxon>Vespoidea</taxon>
        <taxon>Vespidae</taxon>
        <taxon>Vespinae</taxon>
        <taxon>Vespula</taxon>
    </lineage>
</organism>
<proteinExistence type="inferred from homology"/>
<dbReference type="Proteomes" id="UP001607303">
    <property type="component" value="Unassembled WGS sequence"/>
</dbReference>
<dbReference type="GO" id="GO:0005777">
    <property type="term" value="C:peroxisome"/>
    <property type="evidence" value="ECO:0007669"/>
    <property type="project" value="UniProtKB-SubCell"/>
</dbReference>
<evidence type="ECO:0000256" key="3">
    <source>
        <dbReference type="ARBA" id="ARBA00022598"/>
    </source>
</evidence>
<name>A0ABD2CST8_VESMC</name>
<comment type="similarity">
    <text evidence="2">Belongs to the ATP-dependent AMP-binding enzyme family.</text>
</comment>
<dbReference type="PANTHER" id="PTHR24096:SF149">
    <property type="entry name" value="AMP-BINDING DOMAIN-CONTAINING PROTEIN-RELATED"/>
    <property type="match status" value="1"/>
</dbReference>
<reference evidence="6 7" key="1">
    <citation type="journal article" date="2024" name="Ann. Entomol. Soc. Am.">
        <title>Genomic analyses of the southern and eastern yellowjacket wasps (Hymenoptera: Vespidae) reveal evolutionary signatures of social life.</title>
        <authorList>
            <person name="Catto M.A."/>
            <person name="Caine P.B."/>
            <person name="Orr S.E."/>
            <person name="Hunt B.G."/>
            <person name="Goodisman M.A.D."/>
        </authorList>
    </citation>
    <scope>NUCLEOTIDE SEQUENCE [LARGE SCALE GENOMIC DNA]</scope>
    <source>
        <strain evidence="6">232</strain>
        <tissue evidence="6">Head and thorax</tissue>
    </source>
</reference>
<evidence type="ECO:0000313" key="6">
    <source>
        <dbReference type="EMBL" id="KAL2747715.1"/>
    </source>
</evidence>
<gene>
    <name evidence="6" type="ORF">V1477_004407</name>
</gene>
<protein>
    <submittedName>
        <fullName evidence="6">4-coumarate--CoA ligase 1-like</fullName>
    </submittedName>
</protein>
<feature type="domain" description="AMP-dependent synthetase/ligase" evidence="5">
    <location>
        <begin position="3"/>
        <end position="58"/>
    </location>
</feature>
<keyword evidence="4" id="KW-0576">Peroxisome</keyword>
<comment type="caution">
    <text evidence="6">The sequence shown here is derived from an EMBL/GenBank/DDBJ whole genome shotgun (WGS) entry which is preliminary data.</text>
</comment>
<sequence>MQRLYGMTEMYGSITIQMPYHKLESIGMVSKNVQIKIIDIETENTLRPNKIGELLVTERELSELIAKNITKCNHLRVGVIFLEKMPYTPSEKISRKKLKAITKSHFCK</sequence>
<dbReference type="GO" id="GO:0016874">
    <property type="term" value="F:ligase activity"/>
    <property type="evidence" value="ECO:0007669"/>
    <property type="project" value="UniProtKB-KW"/>
</dbReference>
<dbReference type="InterPro" id="IPR000873">
    <property type="entry name" value="AMP-dep_synth/lig_dom"/>
</dbReference>
<comment type="subcellular location">
    <subcellularLocation>
        <location evidence="1">Peroxisome</location>
    </subcellularLocation>
</comment>
<dbReference type="EMBL" id="JAYRBN010000035">
    <property type="protein sequence ID" value="KAL2747715.1"/>
    <property type="molecule type" value="Genomic_DNA"/>
</dbReference>
<accession>A0ABD2CST8</accession>
<evidence type="ECO:0000313" key="7">
    <source>
        <dbReference type="Proteomes" id="UP001607303"/>
    </source>
</evidence>
<dbReference type="PANTHER" id="PTHR24096">
    <property type="entry name" value="LONG-CHAIN-FATTY-ACID--COA LIGASE"/>
    <property type="match status" value="1"/>
</dbReference>
<dbReference type="SUPFAM" id="SSF56801">
    <property type="entry name" value="Acetyl-CoA synthetase-like"/>
    <property type="match status" value="1"/>
</dbReference>